<proteinExistence type="predicted"/>
<dbReference type="EMBL" id="PNYB01000003">
    <property type="protein sequence ID" value="PMS27241.1"/>
    <property type="molecule type" value="Genomic_DNA"/>
</dbReference>
<evidence type="ECO:0000256" key="2">
    <source>
        <dbReference type="SAM" id="Phobius"/>
    </source>
</evidence>
<gene>
    <name evidence="3" type="ORF">C0Z19_05790</name>
</gene>
<evidence type="ECO:0000313" key="3">
    <source>
        <dbReference type="EMBL" id="PMS27241.1"/>
    </source>
</evidence>
<keyword evidence="2" id="KW-1133">Transmembrane helix</keyword>
<evidence type="ECO:0000313" key="4">
    <source>
        <dbReference type="Proteomes" id="UP000235347"/>
    </source>
</evidence>
<name>A0A2N7WCY1_9BURK</name>
<feature type="transmembrane region" description="Helical" evidence="2">
    <location>
        <begin position="48"/>
        <end position="68"/>
    </location>
</feature>
<comment type="caution">
    <text evidence="3">The sequence shown here is derived from an EMBL/GenBank/DDBJ whole genome shotgun (WGS) entry which is preliminary data.</text>
</comment>
<dbReference type="Proteomes" id="UP000235347">
    <property type="component" value="Unassembled WGS sequence"/>
</dbReference>
<dbReference type="AlphaFoldDB" id="A0A2N7WCY1"/>
<keyword evidence="2" id="KW-0472">Membrane</keyword>
<keyword evidence="4" id="KW-1185">Reference proteome</keyword>
<evidence type="ECO:0000256" key="1">
    <source>
        <dbReference type="SAM" id="MobiDB-lite"/>
    </source>
</evidence>
<accession>A0A2N7WCY1</accession>
<evidence type="ECO:0008006" key="5">
    <source>
        <dbReference type="Google" id="ProtNLM"/>
    </source>
</evidence>
<reference evidence="3 4" key="1">
    <citation type="submission" date="2018-01" db="EMBL/GenBank/DDBJ databases">
        <title>Whole genome analyses suggest that Burkholderia sensu lato contains two further novel genera in the rhizoxinica-symbiotica group Mycetohabitans gen. nov., and Trinickia gen. nov.: implications for the evolution of diazotrophy and nodulation in the Burkholderiaceae.</title>
        <authorList>
            <person name="Estrada-de los Santos P."/>
            <person name="Palmer M."/>
            <person name="Chavez-Ramirez B."/>
            <person name="Beukes C."/>
            <person name="Steenkamp E.T."/>
            <person name="Hirsch A.M."/>
            <person name="Manyaka P."/>
            <person name="Maluk M."/>
            <person name="Lafos M."/>
            <person name="Crook M."/>
            <person name="Gross E."/>
            <person name="Simon M.F."/>
            <person name="Bueno dos Reis Junior F."/>
            <person name="Poole P.S."/>
            <person name="Venter S.N."/>
            <person name="James E.K."/>
        </authorList>
    </citation>
    <scope>NUCLEOTIDE SEQUENCE [LARGE SCALE GENOMIC DNA]</scope>
    <source>
        <strain evidence="3 4">GP25-8</strain>
    </source>
</reference>
<feature type="region of interest" description="Disordered" evidence="1">
    <location>
        <begin position="190"/>
        <end position="219"/>
    </location>
</feature>
<sequence length="219" mass="23261">MTAKPADPARTLRPASRAGRALRARAVGRPGVAAGWPVRATSCKHCGIVLPGALMLASMMLTTSAVWLEASIAQMRHAANVHEHLRAAHAADNALALCAEALRAGIAPVLLTRSGEPPQWSRPGAFDGPGAYEPAPSWPGSARAPQCVIETGLVEGSADTRTYWITSRGFGVNEAVQARVQLMIVRDEKREAREGGEGREGRERSAWRRIVTDAEAGST</sequence>
<organism evidence="3 4">
    <name type="scientific">Trinickia soli</name>
    <dbReference type="NCBI Taxonomy" id="380675"/>
    <lineage>
        <taxon>Bacteria</taxon>
        <taxon>Pseudomonadati</taxon>
        <taxon>Pseudomonadota</taxon>
        <taxon>Betaproteobacteria</taxon>
        <taxon>Burkholderiales</taxon>
        <taxon>Burkholderiaceae</taxon>
        <taxon>Trinickia</taxon>
    </lineage>
</organism>
<protein>
    <recommendedName>
        <fullName evidence="5">Pilus assembly protein</fullName>
    </recommendedName>
</protein>
<feature type="compositionally biased region" description="Basic and acidic residues" evidence="1">
    <location>
        <begin position="190"/>
        <end position="212"/>
    </location>
</feature>
<dbReference type="RefSeq" id="WP_102608813.1">
    <property type="nucleotide sequence ID" value="NZ_CADIKD010000001.1"/>
</dbReference>
<keyword evidence="2" id="KW-0812">Transmembrane</keyword>